<dbReference type="GO" id="GO:0003700">
    <property type="term" value="F:DNA-binding transcription factor activity"/>
    <property type="evidence" value="ECO:0007669"/>
    <property type="project" value="TreeGrafter"/>
</dbReference>
<dbReference type="InterPro" id="IPR036390">
    <property type="entry name" value="WH_DNA-bd_sf"/>
</dbReference>
<dbReference type="EMBL" id="LYMM01000001">
    <property type="protein sequence ID" value="PNU06880.1"/>
    <property type="molecule type" value="Genomic_DNA"/>
</dbReference>
<dbReference type="InterPro" id="IPR005471">
    <property type="entry name" value="Tscrpt_reg_IclR_N"/>
</dbReference>
<name>A0A2K2G781_9SPHN</name>
<dbReference type="InterPro" id="IPR029016">
    <property type="entry name" value="GAF-like_dom_sf"/>
</dbReference>
<dbReference type="Proteomes" id="UP000236327">
    <property type="component" value="Unassembled WGS sequence"/>
</dbReference>
<organism evidence="6 7">
    <name type="scientific">Novosphingobium guangzhouense</name>
    <dbReference type="NCBI Taxonomy" id="1850347"/>
    <lineage>
        <taxon>Bacteria</taxon>
        <taxon>Pseudomonadati</taxon>
        <taxon>Pseudomonadota</taxon>
        <taxon>Alphaproteobacteria</taxon>
        <taxon>Sphingomonadales</taxon>
        <taxon>Sphingomonadaceae</taxon>
        <taxon>Novosphingobium</taxon>
    </lineage>
</organism>
<dbReference type="InterPro" id="IPR050707">
    <property type="entry name" value="HTH_MetabolicPath_Reg"/>
</dbReference>
<dbReference type="SUPFAM" id="SSF46785">
    <property type="entry name" value="Winged helix' DNA-binding domain"/>
    <property type="match status" value="1"/>
</dbReference>
<dbReference type="Pfam" id="PF01614">
    <property type="entry name" value="IclR_C"/>
    <property type="match status" value="1"/>
</dbReference>
<evidence type="ECO:0000259" key="4">
    <source>
        <dbReference type="PROSITE" id="PS51077"/>
    </source>
</evidence>
<evidence type="ECO:0000259" key="5">
    <source>
        <dbReference type="PROSITE" id="PS51078"/>
    </source>
</evidence>
<proteinExistence type="predicted"/>
<dbReference type="InterPro" id="IPR014757">
    <property type="entry name" value="Tscrpt_reg_IclR_C"/>
</dbReference>
<keyword evidence="2" id="KW-0238">DNA-binding</keyword>
<evidence type="ECO:0000256" key="3">
    <source>
        <dbReference type="ARBA" id="ARBA00023163"/>
    </source>
</evidence>
<gene>
    <name evidence="6" type="ORF">A8V01_00025</name>
</gene>
<feature type="domain" description="IclR-ED" evidence="5">
    <location>
        <begin position="68"/>
        <end position="253"/>
    </location>
</feature>
<dbReference type="SUPFAM" id="SSF55781">
    <property type="entry name" value="GAF domain-like"/>
    <property type="match status" value="1"/>
</dbReference>
<dbReference type="PROSITE" id="PS51078">
    <property type="entry name" value="ICLR_ED"/>
    <property type="match status" value="1"/>
</dbReference>
<dbReference type="PROSITE" id="PS51077">
    <property type="entry name" value="HTH_ICLR"/>
    <property type="match status" value="1"/>
</dbReference>
<comment type="caution">
    <text evidence="6">The sequence shown here is derived from an EMBL/GenBank/DDBJ whole genome shotgun (WGS) entry which is preliminary data.</text>
</comment>
<dbReference type="GO" id="GO:0045892">
    <property type="term" value="P:negative regulation of DNA-templated transcription"/>
    <property type="evidence" value="ECO:0007669"/>
    <property type="project" value="TreeGrafter"/>
</dbReference>
<dbReference type="Gene3D" id="3.30.450.40">
    <property type="match status" value="1"/>
</dbReference>
<evidence type="ECO:0008006" key="8">
    <source>
        <dbReference type="Google" id="ProtNLM"/>
    </source>
</evidence>
<reference evidence="6 7" key="1">
    <citation type="submission" date="2016-05" db="EMBL/GenBank/DDBJ databases">
        <title>Complete genome sequence of Novosphingobium guangzhouense SA925(T).</title>
        <authorList>
            <person name="Sha S."/>
        </authorList>
    </citation>
    <scope>NUCLEOTIDE SEQUENCE [LARGE SCALE GENOMIC DNA]</scope>
    <source>
        <strain evidence="6 7">SA925</strain>
    </source>
</reference>
<dbReference type="Gene3D" id="1.10.10.10">
    <property type="entry name" value="Winged helix-like DNA-binding domain superfamily/Winged helix DNA-binding domain"/>
    <property type="match status" value="1"/>
</dbReference>
<dbReference type="PANTHER" id="PTHR30136:SF23">
    <property type="entry name" value="DNA-BINDING TRANSCRIPTIONAL ACTIVATOR MHPR"/>
    <property type="match status" value="1"/>
</dbReference>
<keyword evidence="1" id="KW-0805">Transcription regulation</keyword>
<keyword evidence="3" id="KW-0804">Transcription</keyword>
<dbReference type="AlphaFoldDB" id="A0A2K2G781"/>
<dbReference type="Pfam" id="PF09339">
    <property type="entry name" value="HTH_IclR"/>
    <property type="match status" value="1"/>
</dbReference>
<dbReference type="GO" id="GO:0003677">
    <property type="term" value="F:DNA binding"/>
    <property type="evidence" value="ECO:0007669"/>
    <property type="project" value="UniProtKB-KW"/>
</dbReference>
<keyword evidence="7" id="KW-1185">Reference proteome</keyword>
<evidence type="ECO:0000313" key="6">
    <source>
        <dbReference type="EMBL" id="PNU06880.1"/>
    </source>
</evidence>
<sequence length="253" mass="28680">MESGVPIRSVSRTLGVLRTINEFGSVSMSEIARHENLPYPTAFRIMQTLLHEGMIEREDRSKRYRPTALVQSLASGYEGQKLRTAAQPLMSDLTREIGWPVFLSERVGRRFVIRASTHHETTLTFFNWKPGCTFPVLGSVTGMAWLAYQSENCAHDLLRGEMDPDTRNDMFDVEELLRSLEQVRTNGYAWRPSVYERNGKTASLAIPIVRDGSVENVLTMTYFASAMKETVAVDRYLDRLRSSAETIATTPLH</sequence>
<dbReference type="InterPro" id="IPR036388">
    <property type="entry name" value="WH-like_DNA-bd_sf"/>
</dbReference>
<protein>
    <recommendedName>
        <fullName evidence="8">IclR family transcriptional regulator</fullName>
    </recommendedName>
</protein>
<dbReference type="SMART" id="SM00346">
    <property type="entry name" value="HTH_ICLR"/>
    <property type="match status" value="1"/>
</dbReference>
<evidence type="ECO:0000256" key="1">
    <source>
        <dbReference type="ARBA" id="ARBA00023015"/>
    </source>
</evidence>
<dbReference type="PANTHER" id="PTHR30136">
    <property type="entry name" value="HELIX-TURN-HELIX TRANSCRIPTIONAL REGULATOR, ICLR FAMILY"/>
    <property type="match status" value="1"/>
</dbReference>
<evidence type="ECO:0000256" key="2">
    <source>
        <dbReference type="ARBA" id="ARBA00023125"/>
    </source>
</evidence>
<accession>A0A2K2G781</accession>
<evidence type="ECO:0000313" key="7">
    <source>
        <dbReference type="Proteomes" id="UP000236327"/>
    </source>
</evidence>
<feature type="domain" description="HTH iclR-type" evidence="4">
    <location>
        <begin position="7"/>
        <end position="68"/>
    </location>
</feature>